<proteinExistence type="predicted"/>
<organism evidence="1 2">
    <name type="scientific">Dictyostelium firmibasis</name>
    <dbReference type="NCBI Taxonomy" id="79012"/>
    <lineage>
        <taxon>Eukaryota</taxon>
        <taxon>Amoebozoa</taxon>
        <taxon>Evosea</taxon>
        <taxon>Eumycetozoa</taxon>
        <taxon>Dictyostelia</taxon>
        <taxon>Dictyosteliales</taxon>
        <taxon>Dictyosteliaceae</taxon>
        <taxon>Dictyostelium</taxon>
    </lineage>
</organism>
<comment type="caution">
    <text evidence="1">The sequence shown here is derived from an EMBL/GenBank/DDBJ whole genome shotgun (WGS) entry which is preliminary data.</text>
</comment>
<evidence type="ECO:0000313" key="1">
    <source>
        <dbReference type="EMBL" id="KAK5577470.1"/>
    </source>
</evidence>
<protein>
    <submittedName>
        <fullName evidence="1">Uncharacterized protein</fullName>
    </submittedName>
</protein>
<dbReference type="EMBL" id="JAVFKY010000004">
    <property type="protein sequence ID" value="KAK5577470.1"/>
    <property type="molecule type" value="Genomic_DNA"/>
</dbReference>
<gene>
    <name evidence="1" type="ORF">RB653_002411</name>
</gene>
<name>A0AAN7U2X4_9MYCE</name>
<dbReference type="AlphaFoldDB" id="A0AAN7U2X4"/>
<evidence type="ECO:0000313" key="2">
    <source>
        <dbReference type="Proteomes" id="UP001344447"/>
    </source>
</evidence>
<dbReference type="Proteomes" id="UP001344447">
    <property type="component" value="Unassembled WGS sequence"/>
</dbReference>
<sequence length="67" mass="7443">MTLISSITQLGKNSNSMKTNSFNSSLNTNQTNNQLVLYGSDLAQYLIDLNISINLFGIIKLNIHIKI</sequence>
<keyword evidence="2" id="KW-1185">Reference proteome</keyword>
<accession>A0AAN7U2X4</accession>
<reference evidence="1 2" key="1">
    <citation type="submission" date="2023-11" db="EMBL/GenBank/DDBJ databases">
        <title>Dfirmibasis_genome.</title>
        <authorList>
            <person name="Edelbroek B."/>
            <person name="Kjellin J."/>
            <person name="Jerlstrom-Hultqvist J."/>
            <person name="Soderbom F."/>
        </authorList>
    </citation>
    <scope>NUCLEOTIDE SEQUENCE [LARGE SCALE GENOMIC DNA]</scope>
    <source>
        <strain evidence="1 2">TNS-C-14</strain>
    </source>
</reference>